<dbReference type="EMBL" id="UEYP01000007">
    <property type="protein sequence ID" value="SSC68516.1"/>
    <property type="molecule type" value="Genomic_DNA"/>
</dbReference>
<keyword evidence="4" id="KW-0998">Cell outer membrane</keyword>
<evidence type="ECO:0000256" key="1">
    <source>
        <dbReference type="ARBA" id="ARBA00004442"/>
    </source>
</evidence>
<organism evidence="8 9">
    <name type="scientific">Ciceribacter selenitireducens ATCC BAA-1503</name>
    <dbReference type="NCBI Taxonomy" id="1336235"/>
    <lineage>
        <taxon>Bacteria</taxon>
        <taxon>Pseudomonadati</taxon>
        <taxon>Pseudomonadota</taxon>
        <taxon>Alphaproteobacteria</taxon>
        <taxon>Hyphomicrobiales</taxon>
        <taxon>Rhizobiaceae</taxon>
        <taxon>Ciceribacter</taxon>
    </lineage>
</organism>
<dbReference type="Proteomes" id="UP000254764">
    <property type="component" value="Unassembled WGS sequence"/>
</dbReference>
<evidence type="ECO:0000313" key="8">
    <source>
        <dbReference type="EMBL" id="SSC68516.1"/>
    </source>
</evidence>
<keyword evidence="9" id="KW-1185">Reference proteome</keyword>
<reference evidence="9" key="1">
    <citation type="submission" date="2018-07" db="EMBL/GenBank/DDBJ databases">
        <authorList>
            <person name="Peiro R."/>
            <person name="Begona"/>
            <person name="Cbmso G."/>
            <person name="Lopez M."/>
            <person name="Gonzalez S."/>
        </authorList>
    </citation>
    <scope>NUCLEOTIDE SEQUENCE [LARGE SCALE GENOMIC DNA]</scope>
</reference>
<keyword evidence="3" id="KW-0472">Membrane</keyword>
<protein>
    <recommendedName>
        <fullName evidence="7">Outer membrane protein beta-barrel domain-containing protein</fullName>
    </recommendedName>
</protein>
<dbReference type="SUPFAM" id="SSF56925">
    <property type="entry name" value="OMPA-like"/>
    <property type="match status" value="1"/>
</dbReference>
<dbReference type="AlphaFoldDB" id="A0A376AL19"/>
<dbReference type="InterPro" id="IPR051692">
    <property type="entry name" value="OMP-like"/>
</dbReference>
<evidence type="ECO:0000256" key="5">
    <source>
        <dbReference type="ARBA" id="ARBA00038306"/>
    </source>
</evidence>
<gene>
    <name evidence="8" type="ORF">RHIZ70_4224</name>
</gene>
<evidence type="ECO:0000256" key="6">
    <source>
        <dbReference type="SAM" id="SignalP"/>
    </source>
</evidence>
<evidence type="ECO:0000256" key="4">
    <source>
        <dbReference type="ARBA" id="ARBA00023237"/>
    </source>
</evidence>
<feature type="domain" description="Outer membrane protein beta-barrel" evidence="7">
    <location>
        <begin position="13"/>
        <end position="236"/>
    </location>
</feature>
<proteinExistence type="inferred from homology"/>
<evidence type="ECO:0000256" key="2">
    <source>
        <dbReference type="ARBA" id="ARBA00022729"/>
    </source>
</evidence>
<feature type="chain" id="PRO_5016672124" description="Outer membrane protein beta-barrel domain-containing protein" evidence="6">
    <location>
        <begin position="25"/>
        <end position="236"/>
    </location>
</feature>
<dbReference type="InterPro" id="IPR027385">
    <property type="entry name" value="Beta-barrel_OMP"/>
</dbReference>
<evidence type="ECO:0000259" key="7">
    <source>
        <dbReference type="Pfam" id="PF13505"/>
    </source>
</evidence>
<sequence length="236" mass="25104">MMKKHTAVLLAAVFAAALATEASAQDGSAYDWSGFYVGGNVGYGFADSDWVLVNNASGHSTGDIGKTQTSPEFEGMLGGIQIGRNWQDDKIVYGLEAALTIPDLEGYGTWTNSSGYFRDASSDINWIASLTGRGGMTFDKTLVYGKAGLAFAGVDYTHTGGQPGQVRHFEGSETTLGVIVGAGVEQALTDKWSLKFDYSFTYLGINNTEVSEGGRTAVFNVDQGIHSLAVGVNYRF</sequence>
<dbReference type="PANTHER" id="PTHR34001">
    <property type="entry name" value="BLL7405 PROTEIN"/>
    <property type="match status" value="1"/>
</dbReference>
<comment type="similarity">
    <text evidence="5">Belongs to the Omp25/RopB family.</text>
</comment>
<feature type="signal peptide" evidence="6">
    <location>
        <begin position="1"/>
        <end position="24"/>
    </location>
</feature>
<evidence type="ECO:0000313" key="9">
    <source>
        <dbReference type="Proteomes" id="UP000254764"/>
    </source>
</evidence>
<dbReference type="PANTHER" id="PTHR34001:SF3">
    <property type="entry name" value="BLL7405 PROTEIN"/>
    <property type="match status" value="1"/>
</dbReference>
<evidence type="ECO:0000256" key="3">
    <source>
        <dbReference type="ARBA" id="ARBA00023136"/>
    </source>
</evidence>
<keyword evidence="2 6" id="KW-0732">Signal</keyword>
<name>A0A376AL19_9HYPH</name>
<comment type="subcellular location">
    <subcellularLocation>
        <location evidence="1">Cell outer membrane</location>
    </subcellularLocation>
</comment>
<dbReference type="InterPro" id="IPR011250">
    <property type="entry name" value="OMP/PagP_B-barrel"/>
</dbReference>
<dbReference type="Pfam" id="PF13505">
    <property type="entry name" value="OMP_b-brl"/>
    <property type="match status" value="1"/>
</dbReference>
<dbReference type="GO" id="GO:0009279">
    <property type="term" value="C:cell outer membrane"/>
    <property type="evidence" value="ECO:0007669"/>
    <property type="project" value="UniProtKB-SubCell"/>
</dbReference>
<accession>A0A376AL19</accession>
<dbReference type="Gene3D" id="2.40.160.20">
    <property type="match status" value="1"/>
</dbReference>